<proteinExistence type="predicted"/>
<dbReference type="GO" id="GO:0016604">
    <property type="term" value="C:nuclear body"/>
    <property type="evidence" value="ECO:0007669"/>
    <property type="project" value="TreeGrafter"/>
</dbReference>
<evidence type="ECO:0000256" key="1">
    <source>
        <dbReference type="ARBA" id="ARBA00004123"/>
    </source>
</evidence>
<dbReference type="PANTHER" id="PTHR21737">
    <property type="entry name" value="POLYGLUTAMINE BINDING PROTEIN 1/MARVEL MEMBRANE-ASSOCIATING DOMAIN CONTAINING 3"/>
    <property type="match status" value="1"/>
</dbReference>
<keyword evidence="9" id="KW-1185">Reference proteome</keyword>
<dbReference type="Proteomes" id="UP000625711">
    <property type="component" value="Unassembled WGS sequence"/>
</dbReference>
<feature type="region of interest" description="Disordered" evidence="7">
    <location>
        <begin position="1"/>
        <end position="109"/>
    </location>
</feature>
<accession>A0A834MKC2</accession>
<dbReference type="GO" id="GO:0000380">
    <property type="term" value="P:alternative mRNA splicing, via spliceosome"/>
    <property type="evidence" value="ECO:0007669"/>
    <property type="project" value="TreeGrafter"/>
</dbReference>
<evidence type="ECO:0000256" key="2">
    <source>
        <dbReference type="ARBA" id="ARBA00022553"/>
    </source>
</evidence>
<gene>
    <name evidence="8" type="ORF">GWI33_002529</name>
</gene>
<dbReference type="Gene3D" id="3.40.30.10">
    <property type="entry name" value="Glutaredoxin"/>
    <property type="match status" value="1"/>
</dbReference>
<name>A0A834MKC2_RHYFE</name>
<evidence type="ECO:0000256" key="5">
    <source>
        <dbReference type="ARBA" id="ARBA00023163"/>
    </source>
</evidence>
<sequence length="109" mass="13061">MDINKYFYRSARERGDRERDRDKDRDDRRKRDRDDRYRREKEKRQKKDDQLDPMDPAAYSDIPQGTWSDGLETNKIRADNTASGVLFQQRPYPAPGAVLAANKEKERRK</sequence>
<keyword evidence="5" id="KW-0804">Transcription</keyword>
<dbReference type="OrthoDB" id="42462at2759"/>
<evidence type="ECO:0000256" key="7">
    <source>
        <dbReference type="SAM" id="MobiDB-lite"/>
    </source>
</evidence>
<evidence type="ECO:0000256" key="6">
    <source>
        <dbReference type="ARBA" id="ARBA00023242"/>
    </source>
</evidence>
<feature type="compositionally biased region" description="Basic and acidic residues" evidence="7">
    <location>
        <begin position="10"/>
        <end position="50"/>
    </location>
</feature>
<evidence type="ECO:0000256" key="3">
    <source>
        <dbReference type="ARBA" id="ARBA00022737"/>
    </source>
</evidence>
<evidence type="ECO:0000313" key="8">
    <source>
        <dbReference type="EMBL" id="KAF7287158.1"/>
    </source>
</evidence>
<evidence type="ECO:0000256" key="4">
    <source>
        <dbReference type="ARBA" id="ARBA00023015"/>
    </source>
</evidence>
<keyword evidence="4" id="KW-0805">Transcription regulation</keyword>
<dbReference type="GO" id="GO:0043021">
    <property type="term" value="F:ribonucleoprotein complex binding"/>
    <property type="evidence" value="ECO:0007669"/>
    <property type="project" value="TreeGrafter"/>
</dbReference>
<keyword evidence="3" id="KW-0677">Repeat</keyword>
<comment type="caution">
    <text evidence="8">The sequence shown here is derived from an EMBL/GenBank/DDBJ whole genome shotgun (WGS) entry which is preliminary data.</text>
</comment>
<keyword evidence="2" id="KW-0597">Phosphoprotein</keyword>
<reference evidence="8" key="1">
    <citation type="submission" date="2020-08" db="EMBL/GenBank/DDBJ databases">
        <title>Genome sequencing and assembly of the red palm weevil Rhynchophorus ferrugineus.</title>
        <authorList>
            <person name="Dias G.B."/>
            <person name="Bergman C.M."/>
            <person name="Manee M."/>
        </authorList>
    </citation>
    <scope>NUCLEOTIDE SEQUENCE</scope>
    <source>
        <strain evidence="8">AA-2017</strain>
        <tissue evidence="8">Whole larva</tissue>
    </source>
</reference>
<evidence type="ECO:0000313" key="9">
    <source>
        <dbReference type="Proteomes" id="UP000625711"/>
    </source>
</evidence>
<evidence type="ECO:0008006" key="10">
    <source>
        <dbReference type="Google" id="ProtNLM"/>
    </source>
</evidence>
<dbReference type="EMBL" id="JAACXV010000016">
    <property type="protein sequence ID" value="KAF7287158.1"/>
    <property type="molecule type" value="Genomic_DNA"/>
</dbReference>
<keyword evidence="6" id="KW-0539">Nucleus</keyword>
<dbReference type="AlphaFoldDB" id="A0A834MKC2"/>
<protein>
    <recommendedName>
        <fullName evidence="10">Polyglutamine-binding protein 1</fullName>
    </recommendedName>
</protein>
<dbReference type="PANTHER" id="PTHR21737:SF3">
    <property type="entry name" value="POLYGLUTAMINE-BINDING PROTEIN 1"/>
    <property type="match status" value="1"/>
</dbReference>
<dbReference type="GO" id="GO:0005737">
    <property type="term" value="C:cytoplasm"/>
    <property type="evidence" value="ECO:0007669"/>
    <property type="project" value="TreeGrafter"/>
</dbReference>
<comment type="subcellular location">
    <subcellularLocation>
        <location evidence="1">Nucleus</location>
    </subcellularLocation>
</comment>
<organism evidence="8 9">
    <name type="scientific">Rhynchophorus ferrugineus</name>
    <name type="common">Red palm weevil</name>
    <name type="synonym">Curculio ferrugineus</name>
    <dbReference type="NCBI Taxonomy" id="354439"/>
    <lineage>
        <taxon>Eukaryota</taxon>
        <taxon>Metazoa</taxon>
        <taxon>Ecdysozoa</taxon>
        <taxon>Arthropoda</taxon>
        <taxon>Hexapoda</taxon>
        <taxon>Insecta</taxon>
        <taxon>Pterygota</taxon>
        <taxon>Neoptera</taxon>
        <taxon>Endopterygota</taxon>
        <taxon>Coleoptera</taxon>
        <taxon>Polyphaga</taxon>
        <taxon>Cucujiformia</taxon>
        <taxon>Curculionidae</taxon>
        <taxon>Dryophthorinae</taxon>
        <taxon>Rhynchophorus</taxon>
    </lineage>
</organism>